<dbReference type="InterPro" id="IPR013221">
    <property type="entry name" value="Mur_ligase_cen"/>
</dbReference>
<dbReference type="InterPro" id="IPR000713">
    <property type="entry name" value="Mur_ligase_N"/>
</dbReference>
<evidence type="ECO:0000256" key="2">
    <source>
        <dbReference type="ARBA" id="ARBA00022490"/>
    </source>
</evidence>
<feature type="binding site" evidence="18">
    <location>
        <begin position="414"/>
        <end position="417"/>
    </location>
    <ligand>
        <name>meso-2,6-diaminopimelate</name>
        <dbReference type="ChEBI" id="CHEBI:57791"/>
    </ligand>
</feature>
<dbReference type="GO" id="GO:0051301">
    <property type="term" value="P:cell division"/>
    <property type="evidence" value="ECO:0007669"/>
    <property type="project" value="UniProtKB-KW"/>
</dbReference>
<dbReference type="GO" id="GO:0009252">
    <property type="term" value="P:peptidoglycan biosynthetic process"/>
    <property type="evidence" value="ECO:0007669"/>
    <property type="project" value="UniProtKB-UniRule"/>
</dbReference>
<dbReference type="SUPFAM" id="SSF63418">
    <property type="entry name" value="MurE/MurF N-terminal domain"/>
    <property type="match status" value="1"/>
</dbReference>
<keyword evidence="8 18" id="KW-0133">Cell shape</keyword>
<protein>
    <recommendedName>
        <fullName evidence="14 18">UDP-N-acetylmuramoyl-L-alanyl-D-glutamate--2,6-diaminopimelate ligase</fullName>
        <ecNumber evidence="13 18">6.3.2.13</ecNumber>
    </recommendedName>
    <alternativeName>
        <fullName evidence="15 18">Meso-A2pm-adding enzyme</fullName>
    </alternativeName>
    <alternativeName>
        <fullName evidence="16 18">Meso-diaminopimelate-adding enzyme</fullName>
    </alternativeName>
    <alternativeName>
        <fullName evidence="17 18">UDP-MurNAc-L-Ala-D-Glu:meso-diaminopimelate ligase</fullName>
    </alternativeName>
    <alternativeName>
        <fullName evidence="18">UDP-MurNAc-tripeptide synthetase</fullName>
    </alternativeName>
    <alternativeName>
        <fullName evidence="18">UDP-N-acetylmuramyl-tripeptide synthetase</fullName>
    </alternativeName>
</protein>
<dbReference type="NCBIfam" id="NF001123">
    <property type="entry name" value="PRK00139.1-1"/>
    <property type="match status" value="1"/>
</dbReference>
<name>A0A2S9I4W0_9GAMM</name>
<dbReference type="HAMAP" id="MF_00208">
    <property type="entry name" value="MurE"/>
    <property type="match status" value="1"/>
</dbReference>
<dbReference type="Pfam" id="PF02875">
    <property type="entry name" value="Mur_ligase_C"/>
    <property type="match status" value="1"/>
</dbReference>
<dbReference type="GO" id="GO:0071555">
    <property type="term" value="P:cell wall organization"/>
    <property type="evidence" value="ECO:0007669"/>
    <property type="project" value="UniProtKB-KW"/>
</dbReference>
<keyword evidence="10 18" id="KW-0131">Cell cycle</keyword>
<dbReference type="OrthoDB" id="9800958at2"/>
<dbReference type="InterPro" id="IPR005761">
    <property type="entry name" value="UDP-N-AcMur-Glu-dNH2Pim_ligase"/>
</dbReference>
<comment type="function">
    <text evidence="18">Catalyzes the addition of meso-diaminopimelic acid to the nucleotide precursor UDP-N-acetylmuramoyl-L-alanyl-D-glutamate (UMAG) in the biosynthesis of bacterial cell-wall peptidoglycan.</text>
</comment>
<evidence type="ECO:0000256" key="1">
    <source>
        <dbReference type="ARBA" id="ARBA00005898"/>
    </source>
</evidence>
<dbReference type="Pfam" id="PF01225">
    <property type="entry name" value="Mur_ligase"/>
    <property type="match status" value="1"/>
</dbReference>
<feature type="binding site" evidence="18">
    <location>
        <position position="390"/>
    </location>
    <ligand>
        <name>meso-2,6-diaminopimelate</name>
        <dbReference type="ChEBI" id="CHEBI:57791"/>
    </ligand>
</feature>
<dbReference type="UniPathway" id="UPA00219"/>
<feature type="binding site" evidence="18">
    <location>
        <position position="27"/>
    </location>
    <ligand>
        <name>UDP-N-acetyl-alpha-D-muramoyl-L-alanyl-D-glutamate</name>
        <dbReference type="ChEBI" id="CHEBI:83900"/>
    </ligand>
</feature>
<evidence type="ECO:0000256" key="18">
    <source>
        <dbReference type="HAMAP-Rule" id="MF_00208"/>
    </source>
</evidence>
<evidence type="ECO:0000313" key="23">
    <source>
        <dbReference type="EMBL" id="PRD12801.1"/>
    </source>
</evidence>
<feature type="binding site" evidence="18">
    <location>
        <position position="465"/>
    </location>
    <ligand>
        <name>meso-2,6-diaminopimelate</name>
        <dbReference type="ChEBI" id="CHEBI:57791"/>
    </ligand>
</feature>
<feature type="binding site" evidence="18">
    <location>
        <position position="29"/>
    </location>
    <ligand>
        <name>UDP-N-acetyl-alpha-D-muramoyl-L-alanyl-D-glutamate</name>
        <dbReference type="ChEBI" id="CHEBI:83900"/>
    </ligand>
</feature>
<keyword evidence="4 18" id="KW-0132">Cell division</keyword>
<dbReference type="Gene3D" id="3.40.1390.10">
    <property type="entry name" value="MurE/MurF, N-terminal domain"/>
    <property type="match status" value="1"/>
</dbReference>
<dbReference type="RefSeq" id="WP_105595347.1">
    <property type="nucleotide sequence ID" value="NZ_JAFBFW010000005.1"/>
</dbReference>
<dbReference type="GO" id="GO:0005524">
    <property type="term" value="F:ATP binding"/>
    <property type="evidence" value="ECO:0007669"/>
    <property type="project" value="UniProtKB-UniRule"/>
</dbReference>
<feature type="binding site" evidence="18">
    <location>
        <begin position="116"/>
        <end position="122"/>
    </location>
    <ligand>
        <name>ATP</name>
        <dbReference type="ChEBI" id="CHEBI:30616"/>
    </ligand>
</feature>
<dbReference type="Gene3D" id="3.90.190.20">
    <property type="entry name" value="Mur ligase, C-terminal domain"/>
    <property type="match status" value="1"/>
</dbReference>
<sequence length="495" mass="52760">MTDRNLHDLLAPWVTGLPARTLNEMTLDSRVAASGDLFVAIKGHAVDGRRFIPQAIAQGVAAVIADADGEAEDGSVVEMHGVPVIYLSQLSQRLSALAGRFYQQPGEKLKLIGVTGTNGKTTTTQLLAQWAQLLGETGAVMGTVGNGLYGQLAAAENTTGSAVDVQHQLASLLEKGATLAAMEISSHGLVQHRVAALPFAAAAFTNLSRDHLDYHGDMARYEAAKWLLFSEHQVGEAIINADDEVGRRWLQQLPDAVAVTMENNLQSDCHGRWLKATEVQYHDGGASVKFASSWGNGEFESRLMGAFNVSNLLVALATLLALDYPLAALTATANQLQPVTGRMEVFTAPGKPTVVVDYAHTPDALEKALAAARLHCKGKLWCVFGCGGDRDKGKRPLMGAIAEQFADVVVITDDNPRSEDPAAIVADVLTGLLDPSRARVVLGRAQAVTNAVMQAQEGDIVLVAGKGHEDYQIIGQQRFDYSDRVTVARLLGVVA</sequence>
<evidence type="ECO:0000256" key="8">
    <source>
        <dbReference type="ARBA" id="ARBA00022960"/>
    </source>
</evidence>
<evidence type="ECO:0000259" key="21">
    <source>
        <dbReference type="Pfam" id="PF02875"/>
    </source>
</evidence>
<dbReference type="Pfam" id="PF08245">
    <property type="entry name" value="Mur_ligase_M"/>
    <property type="match status" value="1"/>
</dbReference>
<comment type="caution">
    <text evidence="18">Lacks conserved residue(s) required for the propagation of feature annotation.</text>
</comment>
<comment type="caution">
    <text evidence="23">The sequence shown here is derived from an EMBL/GenBank/DDBJ whole genome shotgun (WGS) entry which is preliminary data.</text>
</comment>
<dbReference type="Gene3D" id="3.40.1190.10">
    <property type="entry name" value="Mur-like, catalytic domain"/>
    <property type="match status" value="1"/>
</dbReference>
<organism evidence="23 24">
    <name type="scientific">Pantoea coffeiphila</name>
    <dbReference type="NCBI Taxonomy" id="1465635"/>
    <lineage>
        <taxon>Bacteria</taxon>
        <taxon>Pseudomonadati</taxon>
        <taxon>Pseudomonadota</taxon>
        <taxon>Gammaproteobacteria</taxon>
        <taxon>Enterobacterales</taxon>
        <taxon>Erwiniaceae</taxon>
        <taxon>Pantoea</taxon>
    </lineage>
</organism>
<evidence type="ECO:0000256" key="15">
    <source>
        <dbReference type="ARBA" id="ARBA00075482"/>
    </source>
</evidence>
<reference evidence="23 24" key="1">
    <citation type="submission" date="2017-10" db="EMBL/GenBank/DDBJ databases">
        <title>Draft genome of two endophytic bacteria isolated from 'guarana' Paullinia cupana (Mart.) Ducke.</title>
        <authorList>
            <person name="Siqueira K.A."/>
            <person name="Liotti R.G."/>
            <person name="Mendes T.A."/>
            <person name="Soares M.A."/>
        </authorList>
    </citation>
    <scope>NUCLEOTIDE SEQUENCE [LARGE SCALE GENOMIC DNA]</scope>
    <source>
        <strain evidence="23 24">342</strain>
    </source>
</reference>
<feature type="domain" description="Mur ligase central" evidence="22">
    <location>
        <begin position="114"/>
        <end position="318"/>
    </location>
</feature>
<comment type="pathway">
    <text evidence="18 19">Cell wall biogenesis; peptidoglycan biosynthesis.</text>
</comment>
<dbReference type="GO" id="GO:0000287">
    <property type="term" value="F:magnesium ion binding"/>
    <property type="evidence" value="ECO:0007669"/>
    <property type="project" value="UniProtKB-UniRule"/>
</dbReference>
<dbReference type="SUPFAM" id="SSF53623">
    <property type="entry name" value="MurD-like peptide ligases, catalytic domain"/>
    <property type="match status" value="1"/>
</dbReference>
<accession>A0A2S9I4W0</accession>
<keyword evidence="6 18" id="KW-0067">ATP-binding</keyword>
<comment type="PTM">
    <text evidence="18">Carboxylation is probably crucial for Mg(2+) binding and, consequently, for the gamma-phosphate positioning of ATP.</text>
</comment>
<dbReference type="PANTHER" id="PTHR23135">
    <property type="entry name" value="MUR LIGASE FAMILY MEMBER"/>
    <property type="match status" value="1"/>
</dbReference>
<evidence type="ECO:0000256" key="14">
    <source>
        <dbReference type="ARBA" id="ARBA00072883"/>
    </source>
</evidence>
<feature type="binding site" evidence="18">
    <location>
        <position position="185"/>
    </location>
    <ligand>
        <name>UDP-N-acetyl-alpha-D-muramoyl-L-alanyl-D-glutamate</name>
        <dbReference type="ChEBI" id="CHEBI:83900"/>
    </ligand>
</feature>
<feature type="binding site" evidence="18">
    <location>
        <begin position="158"/>
        <end position="159"/>
    </location>
    <ligand>
        <name>UDP-N-acetyl-alpha-D-muramoyl-L-alanyl-D-glutamate</name>
        <dbReference type="ChEBI" id="CHEBI:83900"/>
    </ligand>
</feature>
<comment type="similarity">
    <text evidence="1 18">Belongs to the MurCDEF family. MurE subfamily.</text>
</comment>
<dbReference type="SUPFAM" id="SSF53244">
    <property type="entry name" value="MurD-like peptide ligases, peptide-binding domain"/>
    <property type="match status" value="1"/>
</dbReference>
<evidence type="ECO:0000256" key="13">
    <source>
        <dbReference type="ARBA" id="ARBA00066633"/>
    </source>
</evidence>
<dbReference type="NCBIfam" id="NF001124">
    <property type="entry name" value="PRK00139.1-2"/>
    <property type="match status" value="1"/>
</dbReference>
<keyword evidence="9 18" id="KW-0573">Peptidoglycan synthesis</keyword>
<comment type="subcellular location">
    <subcellularLocation>
        <location evidence="18 19">Cytoplasm</location>
    </subcellularLocation>
</comment>
<keyword evidence="3 18" id="KW-0436">Ligase</keyword>
<evidence type="ECO:0000259" key="20">
    <source>
        <dbReference type="Pfam" id="PF01225"/>
    </source>
</evidence>
<dbReference type="GO" id="GO:0008360">
    <property type="term" value="P:regulation of cell shape"/>
    <property type="evidence" value="ECO:0007669"/>
    <property type="project" value="UniProtKB-KW"/>
</dbReference>
<evidence type="ECO:0000256" key="11">
    <source>
        <dbReference type="ARBA" id="ARBA00023316"/>
    </source>
</evidence>
<evidence type="ECO:0000256" key="4">
    <source>
        <dbReference type="ARBA" id="ARBA00022618"/>
    </source>
</evidence>
<evidence type="ECO:0000313" key="24">
    <source>
        <dbReference type="Proteomes" id="UP000239181"/>
    </source>
</evidence>
<dbReference type="NCBIfam" id="NF001126">
    <property type="entry name" value="PRK00139.1-4"/>
    <property type="match status" value="1"/>
</dbReference>
<feature type="domain" description="Mur ligase C-terminal" evidence="21">
    <location>
        <begin position="341"/>
        <end position="467"/>
    </location>
</feature>
<keyword evidence="24" id="KW-1185">Reference proteome</keyword>
<evidence type="ECO:0000256" key="3">
    <source>
        <dbReference type="ARBA" id="ARBA00022598"/>
    </source>
</evidence>
<feature type="domain" description="Mur ligase N-terminal catalytic" evidence="20">
    <location>
        <begin position="24"/>
        <end position="102"/>
    </location>
</feature>
<dbReference type="EMBL" id="PDET01000026">
    <property type="protein sequence ID" value="PRD12801.1"/>
    <property type="molecule type" value="Genomic_DNA"/>
</dbReference>
<dbReference type="FunFam" id="3.40.1190.10:FF:000006">
    <property type="entry name" value="UDP-N-acetylmuramoyl-L-alanyl-D-glutamate--2,6-diaminopimelate ligase"/>
    <property type="match status" value="1"/>
</dbReference>
<dbReference type="NCBIfam" id="TIGR01085">
    <property type="entry name" value="murE"/>
    <property type="match status" value="1"/>
</dbReference>
<dbReference type="PANTHER" id="PTHR23135:SF4">
    <property type="entry name" value="UDP-N-ACETYLMURAMOYL-L-ALANYL-D-GLUTAMATE--2,6-DIAMINOPIMELATE LIGASE MURE HOMOLOG, CHLOROPLASTIC"/>
    <property type="match status" value="1"/>
</dbReference>
<comment type="catalytic activity">
    <reaction evidence="12 18">
        <text>UDP-N-acetyl-alpha-D-muramoyl-L-alanyl-D-glutamate + meso-2,6-diaminopimelate + ATP = UDP-N-acetyl-alpha-D-muramoyl-L-alanyl-gamma-D-glutamyl-meso-2,6-diaminopimelate + ADP + phosphate + H(+)</text>
        <dbReference type="Rhea" id="RHEA:23676"/>
        <dbReference type="ChEBI" id="CHEBI:15378"/>
        <dbReference type="ChEBI" id="CHEBI:30616"/>
        <dbReference type="ChEBI" id="CHEBI:43474"/>
        <dbReference type="ChEBI" id="CHEBI:57791"/>
        <dbReference type="ChEBI" id="CHEBI:83900"/>
        <dbReference type="ChEBI" id="CHEBI:83905"/>
        <dbReference type="ChEBI" id="CHEBI:456216"/>
        <dbReference type="EC" id="6.3.2.13"/>
    </reaction>
</comment>
<feature type="binding site" evidence="18">
    <location>
        <position position="191"/>
    </location>
    <ligand>
        <name>UDP-N-acetyl-alpha-D-muramoyl-L-alanyl-D-glutamate</name>
        <dbReference type="ChEBI" id="CHEBI:83900"/>
    </ligand>
</feature>
<feature type="modified residue" description="N6-carboxylysine" evidence="18">
    <location>
        <position position="225"/>
    </location>
</feature>
<dbReference type="InterPro" id="IPR036565">
    <property type="entry name" value="Mur-like_cat_sf"/>
</dbReference>
<keyword evidence="11 18" id="KW-0961">Cell wall biogenesis/degradation</keyword>
<dbReference type="GO" id="GO:0008765">
    <property type="term" value="F:UDP-N-acetylmuramoylalanyl-D-glutamate-2,6-diaminopimelate ligase activity"/>
    <property type="evidence" value="ECO:0007669"/>
    <property type="project" value="UniProtKB-UniRule"/>
</dbReference>
<evidence type="ECO:0000256" key="10">
    <source>
        <dbReference type="ARBA" id="ARBA00023306"/>
    </source>
</evidence>
<dbReference type="Proteomes" id="UP000239181">
    <property type="component" value="Unassembled WGS sequence"/>
</dbReference>
<evidence type="ECO:0000256" key="9">
    <source>
        <dbReference type="ARBA" id="ARBA00022984"/>
    </source>
</evidence>
<dbReference type="FunFam" id="3.90.190.20:FF:000006">
    <property type="entry name" value="UDP-N-acetylmuramoyl-L-alanyl-D-glutamate--2,6-diaminopimelate ligase"/>
    <property type="match status" value="1"/>
</dbReference>
<dbReference type="GO" id="GO:0005737">
    <property type="term" value="C:cytoplasm"/>
    <property type="evidence" value="ECO:0007669"/>
    <property type="project" value="UniProtKB-SubCell"/>
</dbReference>
<dbReference type="EC" id="6.3.2.13" evidence="13 18"/>
<keyword evidence="2 18" id="KW-0963">Cytoplasm</keyword>
<feature type="binding site" evidence="18">
    <location>
        <position position="193"/>
    </location>
    <ligand>
        <name>UDP-N-acetyl-alpha-D-muramoyl-L-alanyl-D-glutamate</name>
        <dbReference type="ChEBI" id="CHEBI:83900"/>
    </ligand>
</feature>
<dbReference type="InterPro" id="IPR036615">
    <property type="entry name" value="Mur_ligase_C_dom_sf"/>
</dbReference>
<dbReference type="InterPro" id="IPR004101">
    <property type="entry name" value="Mur_ligase_C"/>
</dbReference>
<feature type="short sequence motif" description="Meso-diaminopimelate recognition motif" evidence="18">
    <location>
        <begin position="414"/>
        <end position="417"/>
    </location>
</feature>
<keyword evidence="7 18" id="KW-0460">Magnesium</keyword>
<keyword evidence="5 18" id="KW-0547">Nucleotide-binding</keyword>
<evidence type="ECO:0000259" key="22">
    <source>
        <dbReference type="Pfam" id="PF08245"/>
    </source>
</evidence>
<evidence type="ECO:0000256" key="7">
    <source>
        <dbReference type="ARBA" id="ARBA00022842"/>
    </source>
</evidence>
<evidence type="ECO:0000256" key="5">
    <source>
        <dbReference type="ARBA" id="ARBA00022741"/>
    </source>
</evidence>
<gene>
    <name evidence="18" type="primary">murE</name>
    <name evidence="23" type="ORF">CQW29_24440</name>
</gene>
<feature type="binding site" evidence="18">
    <location>
        <position position="157"/>
    </location>
    <ligand>
        <name>UDP-N-acetyl-alpha-D-muramoyl-L-alanyl-D-glutamate</name>
        <dbReference type="ChEBI" id="CHEBI:83900"/>
    </ligand>
</feature>
<feature type="binding site" evidence="18">
    <location>
        <position position="469"/>
    </location>
    <ligand>
        <name>meso-2,6-diaminopimelate</name>
        <dbReference type="ChEBI" id="CHEBI:57791"/>
    </ligand>
</feature>
<evidence type="ECO:0000256" key="16">
    <source>
        <dbReference type="ARBA" id="ARBA00076158"/>
    </source>
</evidence>
<dbReference type="AlphaFoldDB" id="A0A2S9I4W0"/>
<proteinExistence type="inferred from homology"/>
<dbReference type="InterPro" id="IPR035911">
    <property type="entry name" value="MurE/MurF_N"/>
</dbReference>
<evidence type="ECO:0000256" key="17">
    <source>
        <dbReference type="ARBA" id="ARBA00081560"/>
    </source>
</evidence>
<evidence type="ECO:0000256" key="6">
    <source>
        <dbReference type="ARBA" id="ARBA00022840"/>
    </source>
</evidence>
<comment type="cofactor">
    <cofactor evidence="18">
        <name>Mg(2+)</name>
        <dbReference type="ChEBI" id="CHEBI:18420"/>
    </cofactor>
</comment>
<evidence type="ECO:0000256" key="12">
    <source>
        <dbReference type="ARBA" id="ARBA00050251"/>
    </source>
</evidence>
<evidence type="ECO:0000256" key="19">
    <source>
        <dbReference type="RuleBase" id="RU004135"/>
    </source>
</evidence>